<name>A0A9U8E0R3_BIOGL</name>
<dbReference type="PROSITE" id="PS52051">
    <property type="entry name" value="CXC_MSL2"/>
    <property type="match status" value="1"/>
</dbReference>
<dbReference type="Proteomes" id="UP001165740">
    <property type="component" value="Chromosome 15"/>
</dbReference>
<dbReference type="PANTHER" id="PTHR16048:SF3">
    <property type="entry name" value="E3 UBIQUITIN-PROTEIN LIGASE MSL2"/>
    <property type="match status" value="1"/>
</dbReference>
<dbReference type="Gene3D" id="3.30.40.10">
    <property type="entry name" value="Zinc/RING finger domain, C3HC4 (zinc finger)"/>
    <property type="match status" value="1"/>
</dbReference>
<dbReference type="RefSeq" id="XP_013067719.2">
    <property type="nucleotide sequence ID" value="XM_013212265.2"/>
</dbReference>
<evidence type="ECO:0000256" key="3">
    <source>
        <dbReference type="ARBA" id="ARBA00022833"/>
    </source>
</evidence>
<dbReference type="SMART" id="SM01114">
    <property type="entry name" value="CXC"/>
    <property type="match status" value="1"/>
</dbReference>
<dbReference type="Pfam" id="PF16685">
    <property type="entry name" value="zf-RING_10"/>
    <property type="match status" value="1"/>
</dbReference>
<dbReference type="KEGG" id="bgt:106055810"/>
<protein>
    <submittedName>
        <fullName evidence="8">Uncharacterized protein LOC106055810</fullName>
    </submittedName>
</protein>
<keyword evidence="1" id="KW-0479">Metal-binding</keyword>
<dbReference type="InterPro" id="IPR013083">
    <property type="entry name" value="Znf_RING/FYVE/PHD"/>
</dbReference>
<evidence type="ECO:0000259" key="6">
    <source>
        <dbReference type="PROSITE" id="PS52051"/>
    </source>
</evidence>
<dbReference type="CDD" id="cd13122">
    <property type="entry name" value="MSL2_CXC"/>
    <property type="match status" value="1"/>
</dbReference>
<evidence type="ECO:0000313" key="7">
    <source>
        <dbReference type="Proteomes" id="UP001165740"/>
    </source>
</evidence>
<sequence length="503" mass="56647">MDAYNFYLSTLRYIMSANADDKSTWCDIFRYLPCLRQMLSCCVCGNIIKCPYGPTHNVCLHNVCFNCIGGKMRLKPSCSWCKDQTTFKENKKFRILINCFKCLCSYVSNSSLGAEISKASINGFGSEAERTLNVLKEAEQFHDDIVLTPPPKEFPIVSKSMSGGIKSTNNLIRLSSTFRTHDGVMFKRKRGRPKTIIHADDKKRTLSEQIKKIKKKAIGVKSQNLANQKYSTSFSSTNNIKKSKRETSGNPVLLIAQRPHRDRSGKYSVGQLWRETFLEEAPHPEPDPDSGIEIGNSSDQDHTTQLLSTVNKNIKETSENVKINEVHRKDTRCHKNTDNDRKGAHLQNGNDSSNLKEEAVKPRLMLTISKKRFQNMPRRNRNSLSVSPEVKELTSHVSKSPSQSTTSPSALPKKMSLKSTVKQRSDICKCARFKMPNHLTCFGQKCPCYSEKKSCIDCLCNGCKNPLKVADAAPPLMHIIGDTDSLDHSFDRSMPRLSPIPKI</sequence>
<dbReference type="OMA" id="GPQECNG"/>
<dbReference type="OrthoDB" id="10012174at2759"/>
<feature type="compositionally biased region" description="Basic and acidic residues" evidence="5">
    <location>
        <begin position="313"/>
        <end position="343"/>
    </location>
</feature>
<dbReference type="GO" id="GO:0016567">
    <property type="term" value="P:protein ubiquitination"/>
    <property type="evidence" value="ECO:0007669"/>
    <property type="project" value="TreeGrafter"/>
</dbReference>
<evidence type="ECO:0000256" key="5">
    <source>
        <dbReference type="SAM" id="MobiDB-lite"/>
    </source>
</evidence>
<feature type="compositionally biased region" description="Basic residues" evidence="5">
    <location>
        <begin position="369"/>
        <end position="381"/>
    </location>
</feature>
<evidence type="ECO:0000256" key="2">
    <source>
        <dbReference type="ARBA" id="ARBA00022771"/>
    </source>
</evidence>
<keyword evidence="4" id="KW-0158">Chromosome</keyword>
<dbReference type="CDD" id="cd16522">
    <property type="entry name" value="RING-HC_MSL2"/>
    <property type="match status" value="1"/>
</dbReference>
<dbReference type="PANTHER" id="PTHR16048">
    <property type="entry name" value="MSL2-RELATED"/>
    <property type="match status" value="1"/>
</dbReference>
<proteinExistence type="inferred from homology"/>
<accession>A0A9U8E0R3</accession>
<dbReference type="PROSITE" id="PS00518">
    <property type="entry name" value="ZF_RING_1"/>
    <property type="match status" value="1"/>
</dbReference>
<organism evidence="7 8">
    <name type="scientific">Biomphalaria glabrata</name>
    <name type="common">Bloodfluke planorb</name>
    <name type="synonym">Freshwater snail</name>
    <dbReference type="NCBI Taxonomy" id="6526"/>
    <lineage>
        <taxon>Eukaryota</taxon>
        <taxon>Metazoa</taxon>
        <taxon>Spiralia</taxon>
        <taxon>Lophotrochozoa</taxon>
        <taxon>Mollusca</taxon>
        <taxon>Gastropoda</taxon>
        <taxon>Heterobranchia</taxon>
        <taxon>Euthyneura</taxon>
        <taxon>Panpulmonata</taxon>
        <taxon>Hygrophila</taxon>
        <taxon>Lymnaeoidea</taxon>
        <taxon>Planorbidae</taxon>
        <taxon>Biomphalaria</taxon>
    </lineage>
</organism>
<dbReference type="InterPro" id="IPR037922">
    <property type="entry name" value="MSL2"/>
</dbReference>
<keyword evidence="4" id="KW-0539">Nucleus</keyword>
<keyword evidence="7" id="KW-1185">Reference proteome</keyword>
<evidence type="ECO:0000256" key="1">
    <source>
        <dbReference type="ARBA" id="ARBA00022723"/>
    </source>
</evidence>
<dbReference type="InterPro" id="IPR032049">
    <property type="entry name" value="Msl2-CXC"/>
</dbReference>
<comment type="similarity">
    <text evidence="4">Belongs to the MSL2 family.</text>
</comment>
<dbReference type="InterPro" id="IPR017907">
    <property type="entry name" value="Znf_RING_CS"/>
</dbReference>
<feature type="compositionally biased region" description="Polar residues" evidence="5">
    <location>
        <begin position="295"/>
        <end position="312"/>
    </location>
</feature>
<feature type="domain" description="CXC MSL2-type" evidence="6">
    <location>
        <begin position="423"/>
        <end position="473"/>
    </location>
</feature>
<evidence type="ECO:0000313" key="8">
    <source>
        <dbReference type="RefSeq" id="XP_013067719.2"/>
    </source>
</evidence>
<keyword evidence="2" id="KW-0863">Zinc-finger</keyword>
<feature type="region of interest" description="Disordered" evidence="5">
    <location>
        <begin position="280"/>
        <end position="418"/>
    </location>
</feature>
<keyword evidence="3" id="KW-0862">Zinc</keyword>
<dbReference type="GeneID" id="106055810"/>
<dbReference type="AlphaFoldDB" id="A0A9U8E0R3"/>
<dbReference type="GO" id="GO:0072487">
    <property type="term" value="C:MSL complex"/>
    <property type="evidence" value="ECO:0007669"/>
    <property type="project" value="UniProtKB-UniRule"/>
</dbReference>
<dbReference type="InterPro" id="IPR032043">
    <property type="entry name" value="Msl2_Znf-RING"/>
</dbReference>
<gene>
    <name evidence="8" type="primary">LOC106055810</name>
</gene>
<evidence type="ECO:0000256" key="4">
    <source>
        <dbReference type="PROSITE-ProRule" id="PRU01396"/>
    </source>
</evidence>
<reference evidence="8" key="1">
    <citation type="submission" date="2025-08" db="UniProtKB">
        <authorList>
            <consortium name="RefSeq"/>
        </authorList>
    </citation>
    <scope>IDENTIFICATION</scope>
</reference>
<dbReference type="InterPro" id="IPR033467">
    <property type="entry name" value="Tesmin/TSO1-like_CXC"/>
</dbReference>
<feature type="compositionally biased region" description="Low complexity" evidence="5">
    <location>
        <begin position="395"/>
        <end position="412"/>
    </location>
</feature>
<dbReference type="GO" id="GO:0061630">
    <property type="term" value="F:ubiquitin protein ligase activity"/>
    <property type="evidence" value="ECO:0007669"/>
    <property type="project" value="InterPro"/>
</dbReference>
<dbReference type="GO" id="GO:0008270">
    <property type="term" value="F:zinc ion binding"/>
    <property type="evidence" value="ECO:0007669"/>
    <property type="project" value="UniProtKB-KW"/>
</dbReference>
<dbReference type="Pfam" id="PF16682">
    <property type="entry name" value="MSL2-CXC"/>
    <property type="match status" value="1"/>
</dbReference>